<comment type="caution">
    <text evidence="1">The sequence shown here is derived from an EMBL/GenBank/DDBJ whole genome shotgun (WGS) entry which is preliminary data.</text>
</comment>
<reference evidence="1 2" key="1">
    <citation type="submission" date="2016-10" db="EMBL/GenBank/DDBJ databases">
        <title>The genome sequence of Colletotrichum fioriniae PJ7.</title>
        <authorList>
            <person name="Baroncelli R."/>
        </authorList>
    </citation>
    <scope>NUCLEOTIDE SEQUENCE [LARGE SCALE GENOMIC DNA]</scope>
    <source>
        <strain evidence="1 2">Tom-12</strain>
    </source>
</reference>
<dbReference type="RefSeq" id="XP_060375694.1">
    <property type="nucleotide sequence ID" value="XM_060529732.1"/>
</dbReference>
<keyword evidence="2" id="KW-1185">Reference proteome</keyword>
<dbReference type="Proteomes" id="UP001227543">
    <property type="component" value="Unassembled WGS sequence"/>
</dbReference>
<evidence type="ECO:0000313" key="2">
    <source>
        <dbReference type="Proteomes" id="UP001227543"/>
    </source>
</evidence>
<organism evidence="1 2">
    <name type="scientific">Colletotrichum tamarilloi</name>
    <dbReference type="NCBI Taxonomy" id="1209934"/>
    <lineage>
        <taxon>Eukaryota</taxon>
        <taxon>Fungi</taxon>
        <taxon>Dikarya</taxon>
        <taxon>Ascomycota</taxon>
        <taxon>Pezizomycotina</taxon>
        <taxon>Sordariomycetes</taxon>
        <taxon>Hypocreomycetidae</taxon>
        <taxon>Glomerellales</taxon>
        <taxon>Glomerellaceae</taxon>
        <taxon>Colletotrichum</taxon>
        <taxon>Colletotrichum acutatum species complex</taxon>
    </lineage>
</organism>
<accession>A0ABQ9QRA0</accession>
<gene>
    <name evidence="1" type="ORF">CTAM01_13730</name>
</gene>
<dbReference type="GeneID" id="85413970"/>
<name>A0ABQ9QRA0_9PEZI</name>
<evidence type="ECO:0000313" key="1">
    <source>
        <dbReference type="EMBL" id="KAK1482090.1"/>
    </source>
</evidence>
<proteinExistence type="predicted"/>
<dbReference type="EMBL" id="MLFU01000103">
    <property type="protein sequence ID" value="KAK1482090.1"/>
    <property type="molecule type" value="Genomic_DNA"/>
</dbReference>
<protein>
    <submittedName>
        <fullName evidence="1">Uncharacterized protein</fullName>
    </submittedName>
</protein>
<sequence>MYLDGVRTAGGHRQGRSRRAVASRYYGDLNATATPKIALGVCSSLLPKQSWQSGTLFPKGPDPLQPANLRESAWETATLIRLTSLLREGADNLCWVSRKAAWGVARTTRTAPNGGHEAGLNTGPLTQVAALRWATQQGGAPDTASFAGKKRSIRGAEGEVEVWCGRCSISARENRQRYLWSASVDVCTADSAYVLLAARVYRDVSDQPQDQTAVLGACSSEPVV</sequence>